<dbReference type="SUPFAM" id="SSF47757">
    <property type="entry name" value="Chemotaxis receptor methyltransferase CheR, N-terminal domain"/>
    <property type="match status" value="1"/>
</dbReference>
<dbReference type="InterPro" id="IPR029063">
    <property type="entry name" value="SAM-dependent_MTases_sf"/>
</dbReference>
<organism evidence="7 8">
    <name type="scientific">Seleniivibrio woodruffii</name>
    <dbReference type="NCBI Taxonomy" id="1078050"/>
    <lineage>
        <taxon>Bacteria</taxon>
        <taxon>Pseudomonadati</taxon>
        <taxon>Deferribacterota</taxon>
        <taxon>Deferribacteres</taxon>
        <taxon>Deferribacterales</taxon>
        <taxon>Geovibrionaceae</taxon>
        <taxon>Seleniivibrio</taxon>
    </lineage>
</organism>
<name>A0A4V2PS80_9BACT</name>
<dbReference type="EMBL" id="SMGG01000003">
    <property type="protein sequence ID" value="TCK61741.1"/>
    <property type="molecule type" value="Genomic_DNA"/>
</dbReference>
<proteinExistence type="predicted"/>
<dbReference type="PROSITE" id="PS50123">
    <property type="entry name" value="CHER"/>
    <property type="match status" value="1"/>
</dbReference>
<evidence type="ECO:0000259" key="6">
    <source>
        <dbReference type="PROSITE" id="PS50123"/>
    </source>
</evidence>
<dbReference type="AlphaFoldDB" id="A0A4V2PS80"/>
<dbReference type="EC" id="2.1.1.80" evidence="2"/>
<comment type="caution">
    <text evidence="7">The sequence shown here is derived from an EMBL/GenBank/DDBJ whole genome shotgun (WGS) entry which is preliminary data.</text>
</comment>
<accession>A0A4V2PS80</accession>
<dbReference type="OrthoDB" id="9816309at2"/>
<dbReference type="GO" id="GO:0008983">
    <property type="term" value="F:protein-glutamate O-methyltransferase activity"/>
    <property type="evidence" value="ECO:0007669"/>
    <property type="project" value="UniProtKB-EC"/>
</dbReference>
<reference evidence="7 8" key="1">
    <citation type="submission" date="2019-03" db="EMBL/GenBank/DDBJ databases">
        <title>Genomic Encyclopedia of Type Strains, Phase IV (KMG-IV): sequencing the most valuable type-strain genomes for metagenomic binning, comparative biology and taxonomic classification.</title>
        <authorList>
            <person name="Goeker M."/>
        </authorList>
    </citation>
    <scope>NUCLEOTIDE SEQUENCE [LARGE SCALE GENOMIC DNA]</scope>
    <source>
        <strain evidence="7 8">DSM 24984</strain>
    </source>
</reference>
<dbReference type="Gene3D" id="1.10.155.10">
    <property type="entry name" value="Chemotaxis receptor methyltransferase CheR, N-terminal domain"/>
    <property type="match status" value="1"/>
</dbReference>
<dbReference type="PANTHER" id="PTHR24422:SF10">
    <property type="entry name" value="CHEMOTAXIS PROTEIN METHYLTRANSFERASE 2"/>
    <property type="match status" value="1"/>
</dbReference>
<dbReference type="InterPro" id="IPR022641">
    <property type="entry name" value="CheR_N"/>
</dbReference>
<keyword evidence="5" id="KW-0949">S-adenosyl-L-methionine</keyword>
<evidence type="ECO:0000256" key="4">
    <source>
        <dbReference type="ARBA" id="ARBA00022679"/>
    </source>
</evidence>
<evidence type="ECO:0000256" key="5">
    <source>
        <dbReference type="ARBA" id="ARBA00022691"/>
    </source>
</evidence>
<dbReference type="RefSeq" id="WP_132871277.1">
    <property type="nucleotide sequence ID" value="NZ_JBLJBI010000132.1"/>
</dbReference>
<dbReference type="InterPro" id="IPR036804">
    <property type="entry name" value="CheR_N_sf"/>
</dbReference>
<dbReference type="Pfam" id="PF01739">
    <property type="entry name" value="CheR"/>
    <property type="match status" value="1"/>
</dbReference>
<evidence type="ECO:0000313" key="8">
    <source>
        <dbReference type="Proteomes" id="UP000294614"/>
    </source>
</evidence>
<keyword evidence="4 7" id="KW-0808">Transferase</keyword>
<keyword evidence="8" id="KW-1185">Reference proteome</keyword>
<keyword evidence="3 7" id="KW-0489">Methyltransferase</keyword>
<evidence type="ECO:0000313" key="7">
    <source>
        <dbReference type="EMBL" id="TCK61741.1"/>
    </source>
</evidence>
<dbReference type="Gene3D" id="3.40.50.150">
    <property type="entry name" value="Vaccinia Virus protein VP39"/>
    <property type="match status" value="1"/>
</dbReference>
<evidence type="ECO:0000256" key="3">
    <source>
        <dbReference type="ARBA" id="ARBA00022603"/>
    </source>
</evidence>
<dbReference type="PIRSF" id="PIRSF000410">
    <property type="entry name" value="CheR"/>
    <property type="match status" value="1"/>
</dbReference>
<dbReference type="InterPro" id="IPR050903">
    <property type="entry name" value="Bact_Chemotaxis_MeTrfase"/>
</dbReference>
<dbReference type="PANTHER" id="PTHR24422">
    <property type="entry name" value="CHEMOTAXIS PROTEIN METHYLTRANSFERASE"/>
    <property type="match status" value="1"/>
</dbReference>
<dbReference type="PRINTS" id="PR00996">
    <property type="entry name" value="CHERMTFRASE"/>
</dbReference>
<evidence type="ECO:0000256" key="2">
    <source>
        <dbReference type="ARBA" id="ARBA00012534"/>
    </source>
</evidence>
<dbReference type="Pfam" id="PF03705">
    <property type="entry name" value="CheR_N"/>
    <property type="match status" value="1"/>
</dbReference>
<dbReference type="SMART" id="SM00138">
    <property type="entry name" value="MeTrc"/>
    <property type="match status" value="1"/>
</dbReference>
<dbReference type="InterPro" id="IPR000780">
    <property type="entry name" value="CheR_MeTrfase"/>
</dbReference>
<gene>
    <name evidence="7" type="ORF">C8D98_0247</name>
</gene>
<comment type="catalytic activity">
    <reaction evidence="1">
        <text>L-glutamyl-[protein] + S-adenosyl-L-methionine = [protein]-L-glutamate 5-O-methyl ester + S-adenosyl-L-homocysteine</text>
        <dbReference type="Rhea" id="RHEA:24452"/>
        <dbReference type="Rhea" id="RHEA-COMP:10208"/>
        <dbReference type="Rhea" id="RHEA-COMP:10311"/>
        <dbReference type="ChEBI" id="CHEBI:29973"/>
        <dbReference type="ChEBI" id="CHEBI:57856"/>
        <dbReference type="ChEBI" id="CHEBI:59789"/>
        <dbReference type="ChEBI" id="CHEBI:82795"/>
        <dbReference type="EC" id="2.1.1.80"/>
    </reaction>
</comment>
<dbReference type="InterPro" id="IPR026024">
    <property type="entry name" value="Chemotaxis_MeTrfase_CheR"/>
</dbReference>
<dbReference type="Proteomes" id="UP000294614">
    <property type="component" value="Unassembled WGS sequence"/>
</dbReference>
<dbReference type="GO" id="GO:0032259">
    <property type="term" value="P:methylation"/>
    <property type="evidence" value="ECO:0007669"/>
    <property type="project" value="UniProtKB-KW"/>
</dbReference>
<dbReference type="SUPFAM" id="SSF53335">
    <property type="entry name" value="S-adenosyl-L-methionine-dependent methyltransferases"/>
    <property type="match status" value="1"/>
</dbReference>
<sequence>MITASTIKIKDDEFVELKDIIYKNAAISFADSKKYLIENRLSKRLQELNFNSFKDYIYYLKYDAKKREEMEILLNQVTINETYFLRERAQMDHMIKTAIPELLNSGKRNIRIWSAACSSGEEPYSIAMLLNEAGLFAKASIEILATDINTEVLDIAQKGIYRTISFRGVPPQIQDKYFAKDGFAYKLDANIMNKVKFFQGNLLNPMMTTKVGRLDVIFCRNVLIYFDIPAKQKVIDLFHKSLGMPGALYLGHSETLNKISEAFKMENFGGGIIYRKI</sequence>
<protein>
    <recommendedName>
        <fullName evidence="2">protein-glutamate O-methyltransferase</fullName>
        <ecNumber evidence="2">2.1.1.80</ecNumber>
    </recommendedName>
</protein>
<evidence type="ECO:0000256" key="1">
    <source>
        <dbReference type="ARBA" id="ARBA00001541"/>
    </source>
</evidence>
<dbReference type="InterPro" id="IPR022642">
    <property type="entry name" value="CheR_C"/>
</dbReference>
<feature type="domain" description="CheR-type methyltransferase" evidence="6">
    <location>
        <begin position="2"/>
        <end position="277"/>
    </location>
</feature>